<dbReference type="Pfam" id="PF05730">
    <property type="entry name" value="CFEM"/>
    <property type="match status" value="1"/>
</dbReference>
<feature type="non-terminal residue" evidence="17">
    <location>
        <position position="1"/>
    </location>
</feature>
<keyword evidence="14" id="KW-0349">Heme</keyword>
<evidence type="ECO:0000256" key="15">
    <source>
        <dbReference type="SAM" id="Phobius"/>
    </source>
</evidence>
<feature type="disulfide bond" evidence="14">
    <location>
        <begin position="11"/>
        <end position="18"/>
    </location>
</feature>
<evidence type="ECO:0000256" key="3">
    <source>
        <dbReference type="ARBA" id="ARBA00004613"/>
    </source>
</evidence>
<organism evidence="17 18">
    <name type="scientific">Cryphonectria parasitica (strain ATCC 38755 / EP155)</name>
    <dbReference type="NCBI Taxonomy" id="660469"/>
    <lineage>
        <taxon>Eukaryota</taxon>
        <taxon>Fungi</taxon>
        <taxon>Dikarya</taxon>
        <taxon>Ascomycota</taxon>
        <taxon>Pezizomycotina</taxon>
        <taxon>Sordariomycetes</taxon>
        <taxon>Sordariomycetidae</taxon>
        <taxon>Diaporthales</taxon>
        <taxon>Cryphonectriaceae</taxon>
        <taxon>Cryphonectria-Endothia species complex</taxon>
        <taxon>Cryphonectria</taxon>
    </lineage>
</organism>
<comment type="subcellular location">
    <subcellularLocation>
        <location evidence="2">Membrane</location>
        <topology evidence="2">Lipid-anchor</topology>
        <topology evidence="2">GPI-anchor</topology>
    </subcellularLocation>
    <subcellularLocation>
        <location evidence="1">Membrane</location>
        <topology evidence="1">Multi-pass membrane protein</topology>
    </subcellularLocation>
    <subcellularLocation>
        <location evidence="3">Secreted</location>
    </subcellularLocation>
</comment>
<dbReference type="Pfam" id="PF20684">
    <property type="entry name" value="Fung_rhodopsin"/>
    <property type="match status" value="1"/>
</dbReference>
<dbReference type="InterPro" id="IPR008427">
    <property type="entry name" value="Extracellular_membr_CFEM_dom"/>
</dbReference>
<dbReference type="InterPro" id="IPR052337">
    <property type="entry name" value="SAT4-like"/>
</dbReference>
<evidence type="ECO:0000256" key="2">
    <source>
        <dbReference type="ARBA" id="ARBA00004589"/>
    </source>
</evidence>
<keyword evidence="11 14" id="KW-1015">Disulfide bond</keyword>
<evidence type="ECO:0000256" key="9">
    <source>
        <dbReference type="ARBA" id="ARBA00022989"/>
    </source>
</evidence>
<keyword evidence="12" id="KW-0449">Lipoprotein</keyword>
<gene>
    <name evidence="17" type="ORF">M406DRAFT_231986</name>
</gene>
<keyword evidence="10 15" id="KW-0472">Membrane</keyword>
<reference evidence="17" key="1">
    <citation type="journal article" date="2020" name="Phytopathology">
        <title>Genome sequence of the chestnut blight fungus Cryphonectria parasitica EP155: A fundamental resource for an archetypical invasive plant pathogen.</title>
        <authorList>
            <person name="Crouch J.A."/>
            <person name="Dawe A."/>
            <person name="Aerts A."/>
            <person name="Barry K."/>
            <person name="Churchill A.C.L."/>
            <person name="Grimwood J."/>
            <person name="Hillman B."/>
            <person name="Milgroom M.G."/>
            <person name="Pangilinan J."/>
            <person name="Smith M."/>
            <person name="Salamov A."/>
            <person name="Schmutz J."/>
            <person name="Yadav J."/>
            <person name="Grigoriev I.V."/>
            <person name="Nuss D."/>
        </authorList>
    </citation>
    <scope>NUCLEOTIDE SEQUENCE</scope>
    <source>
        <strain evidence="17">EP155</strain>
    </source>
</reference>
<dbReference type="PANTHER" id="PTHR33048:SF47">
    <property type="entry name" value="INTEGRAL MEMBRANE PROTEIN-RELATED"/>
    <property type="match status" value="1"/>
</dbReference>
<accession>A0A9P5CSM5</accession>
<evidence type="ECO:0000256" key="12">
    <source>
        <dbReference type="ARBA" id="ARBA00023288"/>
    </source>
</evidence>
<sequence>CLMAAITNSSCVATDTACTCSDAALKSQSTLCIEKACTTIESLTAENITNSICGVEPRYDDSWFVPGTVLLGMMILVVALRCLARATLKMPFCKYLTSSIIYGKIIATYILPSFSCPPFELYLLIHLKRSGFGLDIWAIPPAKVLIFLKYYYADSLIYVVARLTTRVSIVLFYTRVFSTLEHRRKVIITQAVNITLSLTFLIALALQCTPPSYYWNRLFSTQHGHCRSEFDFVWVAFTILIAFDFWIMWIPVPIVAKLHLPLKDKLLISVMFATGFAVIGVGIAKFRYIALFTNISNPTYEGMPMYRLCCVEIELGVICSCMPSLPTLVR</sequence>
<evidence type="ECO:0000256" key="1">
    <source>
        <dbReference type="ARBA" id="ARBA00004141"/>
    </source>
</evidence>
<protein>
    <recommendedName>
        <fullName evidence="16">CFEM domain-containing protein</fullName>
    </recommendedName>
</protein>
<name>A0A9P5CSM5_CRYP1</name>
<keyword evidence="9 15" id="KW-1133">Transmembrane helix</keyword>
<dbReference type="RefSeq" id="XP_040780404.1">
    <property type="nucleotide sequence ID" value="XM_040915891.1"/>
</dbReference>
<dbReference type="Proteomes" id="UP000803844">
    <property type="component" value="Unassembled WGS sequence"/>
</dbReference>
<evidence type="ECO:0000256" key="11">
    <source>
        <dbReference type="ARBA" id="ARBA00023157"/>
    </source>
</evidence>
<evidence type="ECO:0000256" key="8">
    <source>
        <dbReference type="ARBA" id="ARBA00022729"/>
    </source>
</evidence>
<keyword evidence="18" id="KW-1185">Reference proteome</keyword>
<feature type="transmembrane region" description="Helical" evidence="15">
    <location>
        <begin position="155"/>
        <end position="174"/>
    </location>
</feature>
<evidence type="ECO:0000259" key="16">
    <source>
        <dbReference type="PROSITE" id="PS52012"/>
    </source>
</evidence>
<dbReference type="AlphaFoldDB" id="A0A9P5CSM5"/>
<keyword evidence="8" id="KW-0732">Signal</keyword>
<dbReference type="GO" id="GO:0098552">
    <property type="term" value="C:side of membrane"/>
    <property type="evidence" value="ECO:0007669"/>
    <property type="project" value="UniProtKB-KW"/>
</dbReference>
<evidence type="ECO:0000256" key="6">
    <source>
        <dbReference type="ARBA" id="ARBA00022622"/>
    </source>
</evidence>
<evidence type="ECO:0000256" key="4">
    <source>
        <dbReference type="ARBA" id="ARBA00010031"/>
    </source>
</evidence>
<keyword evidence="14" id="KW-0408">Iron</keyword>
<dbReference type="GO" id="GO:0005576">
    <property type="term" value="C:extracellular region"/>
    <property type="evidence" value="ECO:0007669"/>
    <property type="project" value="UniProtKB-SubCell"/>
</dbReference>
<dbReference type="GeneID" id="63833020"/>
<evidence type="ECO:0000256" key="13">
    <source>
        <dbReference type="ARBA" id="ARBA00038359"/>
    </source>
</evidence>
<feature type="non-terminal residue" evidence="17">
    <location>
        <position position="330"/>
    </location>
</feature>
<feature type="transmembrane region" description="Helical" evidence="15">
    <location>
        <begin position="63"/>
        <end position="83"/>
    </location>
</feature>
<comment type="caution">
    <text evidence="14">Lacks conserved residue(s) required for the propagation of feature annotation.</text>
</comment>
<feature type="transmembrane region" description="Helical" evidence="15">
    <location>
        <begin position="232"/>
        <end position="254"/>
    </location>
</feature>
<keyword evidence="7 15" id="KW-0812">Transmembrane</keyword>
<dbReference type="PROSITE" id="PS52012">
    <property type="entry name" value="CFEM"/>
    <property type="match status" value="1"/>
</dbReference>
<keyword evidence="6" id="KW-0325">Glycoprotein</keyword>
<keyword evidence="14" id="KW-0479">Metal-binding</keyword>
<evidence type="ECO:0000256" key="14">
    <source>
        <dbReference type="PROSITE-ProRule" id="PRU01356"/>
    </source>
</evidence>
<dbReference type="GO" id="GO:0046872">
    <property type="term" value="F:metal ion binding"/>
    <property type="evidence" value="ECO:0007669"/>
    <property type="project" value="UniProtKB-UniRule"/>
</dbReference>
<evidence type="ECO:0000313" key="18">
    <source>
        <dbReference type="Proteomes" id="UP000803844"/>
    </source>
</evidence>
<feature type="domain" description="CFEM" evidence="16">
    <location>
        <begin position="1"/>
        <end position="80"/>
    </location>
</feature>
<evidence type="ECO:0000256" key="7">
    <source>
        <dbReference type="ARBA" id="ARBA00022692"/>
    </source>
</evidence>
<comment type="similarity">
    <text evidence="4">Belongs to the RBT5 family.</text>
</comment>
<feature type="binding site" description="axial binding residue" evidence="14">
    <location>
        <position position="15"/>
    </location>
    <ligand>
        <name>heme</name>
        <dbReference type="ChEBI" id="CHEBI:30413"/>
    </ligand>
    <ligandPart>
        <name>Fe</name>
        <dbReference type="ChEBI" id="CHEBI:18248"/>
    </ligandPart>
</feature>
<feature type="transmembrane region" description="Helical" evidence="15">
    <location>
        <begin position="186"/>
        <end position="206"/>
    </location>
</feature>
<proteinExistence type="inferred from homology"/>
<comment type="similarity">
    <text evidence="13">Belongs to the SAT4 family.</text>
</comment>
<feature type="disulfide bond" evidence="14">
    <location>
        <begin position="1"/>
        <end position="32"/>
    </location>
</feature>
<feature type="disulfide bond" evidence="14">
    <location>
        <begin position="20"/>
        <end position="53"/>
    </location>
</feature>
<evidence type="ECO:0000256" key="10">
    <source>
        <dbReference type="ARBA" id="ARBA00023136"/>
    </source>
</evidence>
<keyword evidence="5" id="KW-0964">Secreted</keyword>
<evidence type="ECO:0000313" key="17">
    <source>
        <dbReference type="EMBL" id="KAF3769443.1"/>
    </source>
</evidence>
<dbReference type="EMBL" id="MU032344">
    <property type="protein sequence ID" value="KAF3769443.1"/>
    <property type="molecule type" value="Genomic_DNA"/>
</dbReference>
<feature type="transmembrane region" description="Helical" evidence="15">
    <location>
        <begin position="266"/>
        <end position="284"/>
    </location>
</feature>
<keyword evidence="6" id="KW-0336">GPI-anchor</keyword>
<comment type="caution">
    <text evidence="17">The sequence shown here is derived from an EMBL/GenBank/DDBJ whole genome shotgun (WGS) entry which is preliminary data.</text>
</comment>
<dbReference type="InterPro" id="IPR049326">
    <property type="entry name" value="Rhodopsin_dom_fungi"/>
</dbReference>
<dbReference type="PANTHER" id="PTHR33048">
    <property type="entry name" value="PTH11-LIKE INTEGRAL MEMBRANE PROTEIN (AFU_ORTHOLOGUE AFUA_5G11245)"/>
    <property type="match status" value="1"/>
</dbReference>
<dbReference type="OrthoDB" id="2496787at2759"/>
<evidence type="ECO:0000256" key="5">
    <source>
        <dbReference type="ARBA" id="ARBA00022525"/>
    </source>
</evidence>